<proteinExistence type="predicted"/>
<sequence length="75" mass="8654">MREKKKASEGQTIFESWELILFYNLRDNGKIEKKQFNAAVKDLCTAMTKAEATVFLQGHIDDMVEQLAEQRMKSA</sequence>
<accession>A0ABM9C9V6</accession>
<evidence type="ECO:0000313" key="2">
    <source>
        <dbReference type="Proteomes" id="UP000838686"/>
    </source>
</evidence>
<dbReference type="EMBL" id="CAKMMF010000011">
    <property type="protein sequence ID" value="CAH1205727.1"/>
    <property type="molecule type" value="Genomic_DNA"/>
</dbReference>
<gene>
    <name evidence="1" type="ORF">PAECIP111893_02403</name>
</gene>
<comment type="caution">
    <text evidence="1">The sequence shown here is derived from an EMBL/GenBank/DDBJ whole genome shotgun (WGS) entry which is preliminary data.</text>
</comment>
<organism evidence="1 2">
    <name type="scientific">Paenibacillus plantiphilus</name>
    <dbReference type="NCBI Taxonomy" id="2905650"/>
    <lineage>
        <taxon>Bacteria</taxon>
        <taxon>Bacillati</taxon>
        <taxon>Bacillota</taxon>
        <taxon>Bacilli</taxon>
        <taxon>Bacillales</taxon>
        <taxon>Paenibacillaceae</taxon>
        <taxon>Paenibacillus</taxon>
    </lineage>
</organism>
<evidence type="ECO:0008006" key="3">
    <source>
        <dbReference type="Google" id="ProtNLM"/>
    </source>
</evidence>
<dbReference type="Proteomes" id="UP000838686">
    <property type="component" value="Unassembled WGS sequence"/>
</dbReference>
<reference evidence="1" key="1">
    <citation type="submission" date="2022-01" db="EMBL/GenBank/DDBJ databases">
        <authorList>
            <person name="Criscuolo A."/>
        </authorList>
    </citation>
    <scope>NUCLEOTIDE SEQUENCE</scope>
    <source>
        <strain evidence="1">CIP111893</strain>
    </source>
</reference>
<dbReference type="RefSeq" id="WP_236342423.1">
    <property type="nucleotide sequence ID" value="NZ_CAKMMF010000011.1"/>
</dbReference>
<protein>
    <recommendedName>
        <fullName evidence="3">EF-hand domain-containing protein</fullName>
    </recommendedName>
</protein>
<evidence type="ECO:0000313" key="1">
    <source>
        <dbReference type="EMBL" id="CAH1205727.1"/>
    </source>
</evidence>
<name>A0ABM9C9V6_9BACL</name>
<keyword evidence="2" id="KW-1185">Reference proteome</keyword>